<comment type="caution">
    <text evidence="1">The sequence shown here is derived from an EMBL/GenBank/DDBJ whole genome shotgun (WGS) entry which is preliminary data.</text>
</comment>
<dbReference type="InterPro" id="IPR029062">
    <property type="entry name" value="Class_I_gatase-like"/>
</dbReference>
<dbReference type="Pfam" id="PF07722">
    <property type="entry name" value="Peptidase_C26"/>
    <property type="match status" value="1"/>
</dbReference>
<name>A0A0C1PME5_9LACO</name>
<dbReference type="GO" id="GO:0033969">
    <property type="term" value="F:gamma-glutamyl-gamma-aminobutyrate hydrolase activity"/>
    <property type="evidence" value="ECO:0007669"/>
    <property type="project" value="TreeGrafter"/>
</dbReference>
<proteinExistence type="predicted"/>
<dbReference type="PATRIC" id="fig|1614.7.peg.1191"/>
<dbReference type="CDD" id="cd01745">
    <property type="entry name" value="GATase1_2"/>
    <property type="match status" value="1"/>
</dbReference>
<dbReference type="Gene3D" id="3.40.50.880">
    <property type="match status" value="1"/>
</dbReference>
<dbReference type="EMBL" id="JOJZ01000024">
    <property type="protein sequence ID" value="KID41106.1"/>
    <property type="molecule type" value="Genomic_DNA"/>
</dbReference>
<dbReference type="PROSITE" id="PS51273">
    <property type="entry name" value="GATASE_TYPE_1"/>
    <property type="match status" value="1"/>
</dbReference>
<protein>
    <submittedName>
        <fullName evidence="1">Glutamine amidotransferase, class I</fullName>
    </submittedName>
</protein>
<dbReference type="OrthoDB" id="9813383at2"/>
<evidence type="ECO:0000313" key="1">
    <source>
        <dbReference type="EMBL" id="KID41106.1"/>
    </source>
</evidence>
<evidence type="ECO:0000313" key="2">
    <source>
        <dbReference type="Proteomes" id="UP000031397"/>
    </source>
</evidence>
<dbReference type="PANTHER" id="PTHR43235:SF1">
    <property type="entry name" value="GLUTAMINE AMIDOTRANSFERASE PB2B2.05-RELATED"/>
    <property type="match status" value="1"/>
</dbReference>
<keyword evidence="1" id="KW-0808">Transferase</keyword>
<accession>A0A0C1PME5</accession>
<reference evidence="1 2" key="1">
    <citation type="submission" date="2014-06" db="EMBL/GenBank/DDBJ databases">
        <title>Functional and comparative genomic analyses of the Drosophila gut microbiota identify candidate symbiosis factors.</title>
        <authorList>
            <person name="Newell P.D."/>
            <person name="Chaston J.M."/>
            <person name="Douglas A.E."/>
        </authorList>
    </citation>
    <scope>NUCLEOTIDE SEQUENCE [LARGE SCALE GENOMIC DNA]</scope>
    <source>
        <strain evidence="1 2">DmCS_002</strain>
    </source>
</reference>
<dbReference type="AlphaFoldDB" id="A0A0C1PME5"/>
<dbReference type="InterPro" id="IPR044668">
    <property type="entry name" value="PuuD-like"/>
</dbReference>
<dbReference type="InterPro" id="IPR011697">
    <property type="entry name" value="Peptidase_C26"/>
</dbReference>
<dbReference type="GO" id="GO:0005829">
    <property type="term" value="C:cytosol"/>
    <property type="evidence" value="ECO:0007669"/>
    <property type="project" value="TreeGrafter"/>
</dbReference>
<keyword evidence="2" id="KW-1185">Reference proteome</keyword>
<dbReference type="PANTHER" id="PTHR43235">
    <property type="entry name" value="GLUTAMINE AMIDOTRANSFERASE PB2B2.05-RELATED"/>
    <property type="match status" value="1"/>
</dbReference>
<sequence>MKIGIAANVNRMPTPNYNLDYANYTARVFIDLLQKHGILPIIIPMASFDMIPDYVGLIDGLIIPGGQDVHPKLFHEETNQKAEAHYLPHDQWEMGLVREMMRKQKPLLGICRGLQLINVTLGGTLYQDIATDFPESEIQHVYHEHPKDNFHEIRVRSDSALAHSVGSHLVVNSIHHQALKKVASDVHVTARSSDGVVEAVENDAATIMGVQWHPELLWQKDRKQEQLFLDFFDRAKD</sequence>
<dbReference type="GeneID" id="74913912"/>
<organism evidence="1 2">
    <name type="scientific">Fructilactobacillus fructivorans</name>
    <dbReference type="NCBI Taxonomy" id="1614"/>
    <lineage>
        <taxon>Bacteria</taxon>
        <taxon>Bacillati</taxon>
        <taxon>Bacillota</taxon>
        <taxon>Bacilli</taxon>
        <taxon>Lactobacillales</taxon>
        <taxon>Lactobacillaceae</taxon>
        <taxon>Fructilactobacillus</taxon>
    </lineage>
</organism>
<gene>
    <name evidence="1" type="ORF">LfDm3_1252</name>
</gene>
<dbReference type="RefSeq" id="WP_039145052.1">
    <property type="nucleotide sequence ID" value="NZ_JOJZ01000024.1"/>
</dbReference>
<dbReference type="Proteomes" id="UP000031397">
    <property type="component" value="Unassembled WGS sequence"/>
</dbReference>
<dbReference type="GO" id="GO:0016740">
    <property type="term" value="F:transferase activity"/>
    <property type="evidence" value="ECO:0007669"/>
    <property type="project" value="UniProtKB-KW"/>
</dbReference>
<dbReference type="GO" id="GO:0006598">
    <property type="term" value="P:polyamine catabolic process"/>
    <property type="evidence" value="ECO:0007669"/>
    <property type="project" value="TreeGrafter"/>
</dbReference>
<keyword evidence="1" id="KW-0315">Glutamine amidotransferase</keyword>
<dbReference type="SUPFAM" id="SSF52317">
    <property type="entry name" value="Class I glutamine amidotransferase-like"/>
    <property type="match status" value="1"/>
</dbReference>